<sequence>MPVKTDRPRLLSDAAIGVIASTGMRALTHRAVDAAAGVPYGTTSYHFRTRRDLLRGVLSRIAEINHERLSRVPGPPIEAVDVPATRTDRLAEADQLAQRIAVFVDGQITQQREHTLARMACEIEVASDPDLREILHAGDAFRGMAIVALTRLGAGDPPRQADGLVALIDGLQFDRLVGVGSMSAAAPGTPQSQAEIAAVVRSYLTGLVPGSGDVR</sequence>
<evidence type="ECO:0000313" key="4">
    <source>
        <dbReference type="EMBL" id="KHD96553.1"/>
    </source>
</evidence>
<dbReference type="Gene3D" id="1.10.357.10">
    <property type="entry name" value="Tetracycline Repressor, domain 2"/>
    <property type="match status" value="1"/>
</dbReference>
<dbReference type="Pfam" id="PF00440">
    <property type="entry name" value="TetR_N"/>
    <property type="match status" value="1"/>
</dbReference>
<evidence type="ECO:0000259" key="3">
    <source>
        <dbReference type="PROSITE" id="PS50977"/>
    </source>
</evidence>
<evidence type="ECO:0000256" key="1">
    <source>
        <dbReference type="ARBA" id="ARBA00023125"/>
    </source>
</evidence>
<dbReference type="AlphaFoldDB" id="A0A0A6VQ66"/>
<evidence type="ECO:0000313" key="5">
    <source>
        <dbReference type="Proteomes" id="UP000030466"/>
    </source>
</evidence>
<evidence type="ECO:0000256" key="2">
    <source>
        <dbReference type="PROSITE-ProRule" id="PRU00335"/>
    </source>
</evidence>
<reference evidence="4 5" key="1">
    <citation type="journal article" date="2003" name="Int. J. Syst. Evol. Microbiol.">
        <title>Kocuria polaris sp. nov., an orange-pigmented psychrophilic bacterium isolated from an Antarctic cyanobacterial mat sample.</title>
        <authorList>
            <person name="Reddy G.S."/>
            <person name="Prakash J.S."/>
            <person name="Prabahar V."/>
            <person name="Matsumoto G.I."/>
            <person name="Stackebrandt E."/>
            <person name="Shivaji S."/>
        </authorList>
    </citation>
    <scope>NUCLEOTIDE SEQUENCE [LARGE SCALE GENOMIC DNA]</scope>
    <source>
        <strain evidence="4 5">CMS 76or</strain>
    </source>
</reference>
<protein>
    <recommendedName>
        <fullName evidence="3">HTH tetR-type domain-containing protein</fullName>
    </recommendedName>
</protein>
<gene>
    <name evidence="4" type="ORF">GY22_14745</name>
</gene>
<dbReference type="Pfam" id="PF17940">
    <property type="entry name" value="TetR_C_31"/>
    <property type="match status" value="1"/>
</dbReference>
<dbReference type="SUPFAM" id="SSF46689">
    <property type="entry name" value="Homeodomain-like"/>
    <property type="match status" value="1"/>
</dbReference>
<dbReference type="InterPro" id="IPR041583">
    <property type="entry name" value="TetR_C_31"/>
</dbReference>
<name>A0A0A6VQ66_KOCRO</name>
<organism evidence="4 5">
    <name type="scientific">Kocuria rosea subsp. polaris</name>
    <dbReference type="NCBI Taxonomy" id="136273"/>
    <lineage>
        <taxon>Bacteria</taxon>
        <taxon>Bacillati</taxon>
        <taxon>Actinomycetota</taxon>
        <taxon>Actinomycetes</taxon>
        <taxon>Micrococcales</taxon>
        <taxon>Micrococcaceae</taxon>
        <taxon>Kocuria</taxon>
    </lineage>
</organism>
<dbReference type="GO" id="GO:0003677">
    <property type="term" value="F:DNA binding"/>
    <property type="evidence" value="ECO:0007669"/>
    <property type="project" value="UniProtKB-UniRule"/>
</dbReference>
<dbReference type="PROSITE" id="PS50977">
    <property type="entry name" value="HTH_TETR_2"/>
    <property type="match status" value="1"/>
</dbReference>
<dbReference type="OrthoDB" id="7506349at2"/>
<keyword evidence="5" id="KW-1185">Reference proteome</keyword>
<feature type="domain" description="HTH tetR-type" evidence="3">
    <location>
        <begin position="5"/>
        <end position="65"/>
    </location>
</feature>
<dbReference type="InterPro" id="IPR001647">
    <property type="entry name" value="HTH_TetR"/>
</dbReference>
<dbReference type="RefSeq" id="WP_035929391.1">
    <property type="nucleotide sequence ID" value="NZ_JSUH01000015.1"/>
</dbReference>
<accession>A0A0A6VQ66</accession>
<comment type="caution">
    <text evidence="4">The sequence shown here is derived from an EMBL/GenBank/DDBJ whole genome shotgun (WGS) entry which is preliminary data.</text>
</comment>
<dbReference type="Proteomes" id="UP000030466">
    <property type="component" value="Unassembled WGS sequence"/>
</dbReference>
<dbReference type="InterPro" id="IPR009057">
    <property type="entry name" value="Homeodomain-like_sf"/>
</dbReference>
<keyword evidence="1 2" id="KW-0238">DNA-binding</keyword>
<feature type="DNA-binding region" description="H-T-H motif" evidence="2">
    <location>
        <begin position="28"/>
        <end position="47"/>
    </location>
</feature>
<proteinExistence type="predicted"/>
<dbReference type="EMBL" id="JSUH01000015">
    <property type="protein sequence ID" value="KHD96553.1"/>
    <property type="molecule type" value="Genomic_DNA"/>
</dbReference>